<dbReference type="InterPro" id="IPR008422">
    <property type="entry name" value="KN_HD"/>
</dbReference>
<gene>
    <name evidence="6" type="ORF">BDV96DRAFT_631609</name>
</gene>
<evidence type="ECO:0000256" key="4">
    <source>
        <dbReference type="SAM" id="MobiDB-lite"/>
    </source>
</evidence>
<protein>
    <recommendedName>
        <fullName evidence="5">C2H2-type domain-containing protein</fullName>
    </recommendedName>
</protein>
<evidence type="ECO:0000313" key="7">
    <source>
        <dbReference type="Proteomes" id="UP000799770"/>
    </source>
</evidence>
<evidence type="ECO:0000256" key="2">
    <source>
        <dbReference type="ARBA" id="ARBA00023155"/>
    </source>
</evidence>
<dbReference type="CDD" id="cd00086">
    <property type="entry name" value="homeodomain"/>
    <property type="match status" value="1"/>
</dbReference>
<accession>A0A6A5Z904</accession>
<dbReference type="Pfam" id="PF05920">
    <property type="entry name" value="Homeobox_KN"/>
    <property type="match status" value="1"/>
</dbReference>
<dbReference type="Proteomes" id="UP000799770">
    <property type="component" value="Unassembled WGS sequence"/>
</dbReference>
<feature type="region of interest" description="Disordered" evidence="4">
    <location>
        <begin position="297"/>
        <end position="327"/>
    </location>
</feature>
<dbReference type="AlphaFoldDB" id="A0A6A5Z904"/>
<evidence type="ECO:0000256" key="3">
    <source>
        <dbReference type="ARBA" id="ARBA00023242"/>
    </source>
</evidence>
<name>A0A6A5Z904_9PLEO</name>
<dbReference type="SUPFAM" id="SSF46689">
    <property type="entry name" value="Homeodomain-like"/>
    <property type="match status" value="1"/>
</dbReference>
<dbReference type="PROSITE" id="PS00028">
    <property type="entry name" value="ZINC_FINGER_C2H2_1"/>
    <property type="match status" value="1"/>
</dbReference>
<reference evidence="6" key="1">
    <citation type="journal article" date="2020" name="Stud. Mycol.">
        <title>101 Dothideomycetes genomes: a test case for predicting lifestyles and emergence of pathogens.</title>
        <authorList>
            <person name="Haridas S."/>
            <person name="Albert R."/>
            <person name="Binder M."/>
            <person name="Bloem J."/>
            <person name="Labutti K."/>
            <person name="Salamov A."/>
            <person name="Andreopoulos B."/>
            <person name="Baker S."/>
            <person name="Barry K."/>
            <person name="Bills G."/>
            <person name="Bluhm B."/>
            <person name="Cannon C."/>
            <person name="Castanera R."/>
            <person name="Culley D."/>
            <person name="Daum C."/>
            <person name="Ezra D."/>
            <person name="Gonzalez J."/>
            <person name="Henrissat B."/>
            <person name="Kuo A."/>
            <person name="Liang C."/>
            <person name="Lipzen A."/>
            <person name="Lutzoni F."/>
            <person name="Magnuson J."/>
            <person name="Mondo S."/>
            <person name="Nolan M."/>
            <person name="Ohm R."/>
            <person name="Pangilinan J."/>
            <person name="Park H.-J."/>
            <person name="Ramirez L."/>
            <person name="Alfaro M."/>
            <person name="Sun H."/>
            <person name="Tritt A."/>
            <person name="Yoshinaga Y."/>
            <person name="Zwiers L.-H."/>
            <person name="Turgeon B."/>
            <person name="Goodwin S."/>
            <person name="Spatafora J."/>
            <person name="Crous P."/>
            <person name="Grigoriev I."/>
        </authorList>
    </citation>
    <scope>NUCLEOTIDE SEQUENCE</scope>
    <source>
        <strain evidence="6">CBS 627.86</strain>
    </source>
</reference>
<dbReference type="InterPro" id="IPR013087">
    <property type="entry name" value="Znf_C2H2_type"/>
</dbReference>
<feature type="region of interest" description="Disordered" evidence="4">
    <location>
        <begin position="162"/>
        <end position="182"/>
    </location>
</feature>
<organism evidence="6 7">
    <name type="scientific">Lophiotrema nucula</name>
    <dbReference type="NCBI Taxonomy" id="690887"/>
    <lineage>
        <taxon>Eukaryota</taxon>
        <taxon>Fungi</taxon>
        <taxon>Dikarya</taxon>
        <taxon>Ascomycota</taxon>
        <taxon>Pezizomycotina</taxon>
        <taxon>Dothideomycetes</taxon>
        <taxon>Pleosporomycetidae</taxon>
        <taxon>Pleosporales</taxon>
        <taxon>Lophiotremataceae</taxon>
        <taxon>Lophiotrema</taxon>
    </lineage>
</organism>
<keyword evidence="7" id="KW-1185">Reference proteome</keyword>
<dbReference type="InterPro" id="IPR001356">
    <property type="entry name" value="HD"/>
</dbReference>
<dbReference type="GO" id="GO:0006355">
    <property type="term" value="P:regulation of DNA-templated transcription"/>
    <property type="evidence" value="ECO:0007669"/>
    <property type="project" value="InterPro"/>
</dbReference>
<evidence type="ECO:0000256" key="1">
    <source>
        <dbReference type="ARBA" id="ARBA00023125"/>
    </source>
</evidence>
<proteinExistence type="predicted"/>
<evidence type="ECO:0000259" key="5">
    <source>
        <dbReference type="PROSITE" id="PS00028"/>
    </source>
</evidence>
<sequence>MSTRLAELGQGCGASLARLNVSTEEPHSNPTHAQDSTTVPTDLDIAAESSLSASASAPNDLDYTLWLEDYDLLESDQPYSDESTNAYGFYDPQTDVQSLPSIFQLSPLQPGDSHTASPEELVLDLPENPVKLQVYSDGPFLNVCDHYDGAFRGVGSDTYTTTTVSDQSDPANALQSGLRTSQSRNQPIKQWFAQNIAAPYASGDQINQLSIATGLSPRQVRTSLSNLRARTKSSNQHVARPGAGMVPDLFKSEVCSTTESYPCEVLPEPPHPEGVPPLFDLDLNLYSLLDSDGLSSGDGSDLTTYGLPSPPYPQHPDRSPTIHRRKGKRQYASSYELNIRRPSINAANGPTADDRYPCTVCLKPFKTPYEWKRHESVVHDYHVRDWICMLDGALTQKDCCVFCSATVTTADHFEQHGTSKCLVKDIGERTFGRKDLLKQHVRQVHIAETNPVARKAFKIPDTWARDVGAGCCNPSALWCGFCFRSLDSPAKRMDHVAEHFRNGFKMDKWISLPG</sequence>
<dbReference type="EMBL" id="ML977322">
    <property type="protein sequence ID" value="KAF2115686.1"/>
    <property type="molecule type" value="Genomic_DNA"/>
</dbReference>
<keyword evidence="2" id="KW-0371">Homeobox</keyword>
<evidence type="ECO:0000313" key="6">
    <source>
        <dbReference type="EMBL" id="KAF2115686.1"/>
    </source>
</evidence>
<keyword evidence="3" id="KW-0539">Nucleus</keyword>
<dbReference type="InterPro" id="IPR009057">
    <property type="entry name" value="Homeodomain-like_sf"/>
</dbReference>
<dbReference type="Gene3D" id="1.10.10.60">
    <property type="entry name" value="Homeodomain-like"/>
    <property type="match status" value="1"/>
</dbReference>
<keyword evidence="1" id="KW-0238">DNA-binding</keyword>
<dbReference type="OrthoDB" id="10056939at2759"/>
<dbReference type="GO" id="GO:0003677">
    <property type="term" value="F:DNA binding"/>
    <property type="evidence" value="ECO:0007669"/>
    <property type="project" value="UniProtKB-KW"/>
</dbReference>
<feature type="domain" description="C2H2-type" evidence="5">
    <location>
        <begin position="358"/>
        <end position="379"/>
    </location>
</feature>
<feature type="region of interest" description="Disordered" evidence="4">
    <location>
        <begin position="20"/>
        <end position="39"/>
    </location>
</feature>
<dbReference type="Gene3D" id="3.30.160.60">
    <property type="entry name" value="Classic Zinc Finger"/>
    <property type="match status" value="1"/>
</dbReference>